<dbReference type="PANTHER" id="PTHR34295:SF1">
    <property type="entry name" value="BIOTIN TRANSPORTER BIOY"/>
    <property type="match status" value="1"/>
</dbReference>
<feature type="transmembrane region" description="Helical" evidence="3">
    <location>
        <begin position="142"/>
        <end position="171"/>
    </location>
</feature>
<dbReference type="InterPro" id="IPR003784">
    <property type="entry name" value="BioY"/>
</dbReference>
<comment type="subcellular location">
    <subcellularLocation>
        <location evidence="2">Cell membrane</location>
        <topology evidence="2">Multi-pass membrane protein</topology>
    </subcellularLocation>
</comment>
<dbReference type="PIRSF" id="PIRSF016661">
    <property type="entry name" value="BioY"/>
    <property type="match status" value="1"/>
</dbReference>
<keyword evidence="3" id="KW-1133">Transmembrane helix</keyword>
<evidence type="ECO:0000256" key="3">
    <source>
        <dbReference type="SAM" id="Phobius"/>
    </source>
</evidence>
<dbReference type="GO" id="GO:0005886">
    <property type="term" value="C:plasma membrane"/>
    <property type="evidence" value="ECO:0007669"/>
    <property type="project" value="UniProtKB-SubCell"/>
</dbReference>
<name>A0A9D2ACH7_9FIRM</name>
<organism evidence="4 5">
    <name type="scientific">Candidatus Allofournierella pullicola</name>
    <dbReference type="NCBI Taxonomy" id="2838596"/>
    <lineage>
        <taxon>Bacteria</taxon>
        <taxon>Bacillati</taxon>
        <taxon>Bacillota</taxon>
        <taxon>Clostridia</taxon>
        <taxon>Eubacteriales</taxon>
        <taxon>Oscillospiraceae</taxon>
        <taxon>Allofournierella</taxon>
    </lineage>
</organism>
<evidence type="ECO:0000313" key="4">
    <source>
        <dbReference type="EMBL" id="HIX04718.1"/>
    </source>
</evidence>
<dbReference type="Proteomes" id="UP000824193">
    <property type="component" value="Unassembled WGS sequence"/>
</dbReference>
<evidence type="ECO:0000256" key="2">
    <source>
        <dbReference type="PIRNR" id="PIRNR016661"/>
    </source>
</evidence>
<dbReference type="Gene3D" id="1.10.1760.20">
    <property type="match status" value="1"/>
</dbReference>
<keyword evidence="2 3" id="KW-0472">Membrane</keyword>
<proteinExistence type="inferred from homology"/>
<accession>A0A9D2ACH7</accession>
<evidence type="ECO:0000313" key="5">
    <source>
        <dbReference type="Proteomes" id="UP000824193"/>
    </source>
</evidence>
<feature type="transmembrane region" description="Helical" evidence="3">
    <location>
        <begin position="60"/>
        <end position="78"/>
    </location>
</feature>
<dbReference type="EMBL" id="DXFW01000003">
    <property type="protein sequence ID" value="HIX04718.1"/>
    <property type="molecule type" value="Genomic_DNA"/>
</dbReference>
<gene>
    <name evidence="4" type="ORF">H9865_01210</name>
</gene>
<keyword evidence="2" id="KW-1003">Cell membrane</keyword>
<keyword evidence="3" id="KW-0812">Transmembrane</keyword>
<keyword evidence="2" id="KW-0813">Transport</keyword>
<dbReference type="Pfam" id="PF02632">
    <property type="entry name" value="BioY"/>
    <property type="match status" value="1"/>
</dbReference>
<protein>
    <recommendedName>
        <fullName evidence="2">Biotin transporter</fullName>
    </recommendedName>
</protein>
<reference evidence="4" key="2">
    <citation type="submission" date="2021-04" db="EMBL/GenBank/DDBJ databases">
        <authorList>
            <person name="Gilroy R."/>
        </authorList>
    </citation>
    <scope>NUCLEOTIDE SEQUENCE</scope>
    <source>
        <strain evidence="4">2239</strain>
    </source>
</reference>
<sequence length="177" mass="18233">MSAASGTKVKNIALAGLCTAFMAVVAPLSIPIGPISLTLSVLGVFFAGAMLSPGWAAASILAYICIGAVGLPVFANMAAGVQVLTGMTAGFLWAYPLMAALLAAVCRRTQRMPLRLAGVLAGQLVCYALGTVWFMFVSGMGLWASLSVCVLPFILPDFLKGLGALALAGAIRRRLKL</sequence>
<feature type="transmembrane region" description="Helical" evidence="3">
    <location>
        <begin position="116"/>
        <end position="136"/>
    </location>
</feature>
<comment type="similarity">
    <text evidence="1 2">Belongs to the BioY family.</text>
</comment>
<comment type="caution">
    <text evidence="4">The sequence shown here is derived from an EMBL/GenBank/DDBJ whole genome shotgun (WGS) entry which is preliminary data.</text>
</comment>
<dbReference type="PANTHER" id="PTHR34295">
    <property type="entry name" value="BIOTIN TRANSPORTER BIOY"/>
    <property type="match status" value="1"/>
</dbReference>
<dbReference type="AlphaFoldDB" id="A0A9D2ACH7"/>
<evidence type="ECO:0000256" key="1">
    <source>
        <dbReference type="ARBA" id="ARBA00010692"/>
    </source>
</evidence>
<reference evidence="4" key="1">
    <citation type="journal article" date="2021" name="PeerJ">
        <title>Extensive microbial diversity within the chicken gut microbiome revealed by metagenomics and culture.</title>
        <authorList>
            <person name="Gilroy R."/>
            <person name="Ravi A."/>
            <person name="Getino M."/>
            <person name="Pursley I."/>
            <person name="Horton D.L."/>
            <person name="Alikhan N.F."/>
            <person name="Baker D."/>
            <person name="Gharbi K."/>
            <person name="Hall N."/>
            <person name="Watson M."/>
            <person name="Adriaenssens E.M."/>
            <person name="Foster-Nyarko E."/>
            <person name="Jarju S."/>
            <person name="Secka A."/>
            <person name="Antonio M."/>
            <person name="Oren A."/>
            <person name="Chaudhuri R.R."/>
            <person name="La Ragione R."/>
            <person name="Hildebrand F."/>
            <person name="Pallen M.J."/>
        </authorList>
    </citation>
    <scope>NUCLEOTIDE SEQUENCE</scope>
    <source>
        <strain evidence="4">2239</strain>
    </source>
</reference>
<dbReference type="GO" id="GO:0015225">
    <property type="term" value="F:biotin transmembrane transporter activity"/>
    <property type="evidence" value="ECO:0007669"/>
    <property type="project" value="UniProtKB-UniRule"/>
</dbReference>
<feature type="transmembrane region" description="Helical" evidence="3">
    <location>
        <begin position="84"/>
        <end position="104"/>
    </location>
</feature>